<sequence length="102" mass="10888">MRAGAAGDGVAVSGMRLPAATCGRHPIAIEGRLYRGKSVEGVAGERTTTLPDSPLSGLFPCSLLALTARRDGTAFTIFRLWNAELVQIHRAICEKSHEPSRD</sequence>
<reference evidence="1 2" key="1">
    <citation type="submission" date="2018-09" db="EMBL/GenBank/DDBJ databases">
        <authorList>
            <person name="Zhu H."/>
        </authorList>
    </citation>
    <scope>NUCLEOTIDE SEQUENCE [LARGE SCALE GENOMIC DNA]</scope>
    <source>
        <strain evidence="1 2">K2R01-6</strain>
    </source>
</reference>
<protein>
    <submittedName>
        <fullName evidence="1">Uncharacterized protein</fullName>
    </submittedName>
</protein>
<dbReference type="Proteomes" id="UP000286100">
    <property type="component" value="Unassembled WGS sequence"/>
</dbReference>
<dbReference type="AlphaFoldDB" id="A0A418WS90"/>
<keyword evidence="2" id="KW-1185">Reference proteome</keyword>
<name>A0A418WS90_9SPHN</name>
<evidence type="ECO:0000313" key="2">
    <source>
        <dbReference type="Proteomes" id="UP000286100"/>
    </source>
</evidence>
<comment type="caution">
    <text evidence="1">The sequence shown here is derived from an EMBL/GenBank/DDBJ whole genome shotgun (WGS) entry which is preliminary data.</text>
</comment>
<proteinExistence type="predicted"/>
<dbReference type="EMBL" id="QYUM01000002">
    <property type="protein sequence ID" value="RJF94056.1"/>
    <property type="molecule type" value="Genomic_DNA"/>
</dbReference>
<organism evidence="1 2">
    <name type="scientific">Sphingomonas cavernae</name>
    <dbReference type="NCBI Taxonomy" id="2320861"/>
    <lineage>
        <taxon>Bacteria</taxon>
        <taxon>Pseudomonadati</taxon>
        <taxon>Pseudomonadota</taxon>
        <taxon>Alphaproteobacteria</taxon>
        <taxon>Sphingomonadales</taxon>
        <taxon>Sphingomonadaceae</taxon>
        <taxon>Sphingomonas</taxon>
    </lineage>
</organism>
<gene>
    <name evidence="1" type="ORF">D3876_07275</name>
</gene>
<evidence type="ECO:0000313" key="1">
    <source>
        <dbReference type="EMBL" id="RJF94056.1"/>
    </source>
</evidence>
<accession>A0A418WS90</accession>